<evidence type="ECO:0000313" key="2">
    <source>
        <dbReference type="EMBL" id="AMK11880.1"/>
    </source>
</evidence>
<dbReference type="InterPro" id="IPR013096">
    <property type="entry name" value="Cupin_2"/>
</dbReference>
<accession>A0A126QP89</accession>
<evidence type="ECO:0000313" key="5">
    <source>
        <dbReference type="Proteomes" id="UP000295506"/>
    </source>
</evidence>
<reference evidence="2 4" key="1">
    <citation type="journal article" date="2016" name="Front. Microbiol.">
        <title>Genome Sequence of the Piezophilic, Mesophilic Sulfate-Reducing Bacterium Desulfovibrio indicus J2T.</title>
        <authorList>
            <person name="Cao J."/>
            <person name="Maignien L."/>
            <person name="Shao Z."/>
            <person name="Alain K."/>
            <person name="Jebbar M."/>
        </authorList>
    </citation>
    <scope>NUCLEOTIDE SEQUENCE [LARGE SCALE GENOMIC DNA]</scope>
    <source>
        <strain evidence="2 4">J2</strain>
    </source>
</reference>
<name>A0A126QP89_9BACT</name>
<evidence type="ECO:0000313" key="4">
    <source>
        <dbReference type="Proteomes" id="UP000055611"/>
    </source>
</evidence>
<evidence type="ECO:0000259" key="1">
    <source>
        <dbReference type="Pfam" id="PF07883"/>
    </source>
</evidence>
<dbReference type="EMBL" id="SOBK01000009">
    <property type="protein sequence ID" value="TDT87144.1"/>
    <property type="molecule type" value="Genomic_DNA"/>
</dbReference>
<dbReference type="AlphaFoldDB" id="A0A126QP89"/>
<sequence length="105" mass="11641">MKKIELFEVHGFKDLTFSNYLAHESEFMKVINFNFKAGQKLPVHSHDLEGELTLTILEGEGEFLGADGATMPARPGDVLVSQIAEQHGVRAITDMRVLVHIAPPI</sequence>
<keyword evidence="3" id="KW-0223">Dioxygenase</keyword>
<dbReference type="Gene3D" id="2.60.120.10">
    <property type="entry name" value="Jelly Rolls"/>
    <property type="match status" value="1"/>
</dbReference>
<dbReference type="KEGG" id="dej:AWY79_12530"/>
<protein>
    <submittedName>
        <fullName evidence="2 3">Cupin</fullName>
    </submittedName>
</protein>
<proteinExistence type="predicted"/>
<dbReference type="Proteomes" id="UP000295506">
    <property type="component" value="Unassembled WGS sequence"/>
</dbReference>
<evidence type="ECO:0000313" key="3">
    <source>
        <dbReference type="EMBL" id="TDT87144.1"/>
    </source>
</evidence>
<dbReference type="GO" id="GO:0051213">
    <property type="term" value="F:dioxygenase activity"/>
    <property type="evidence" value="ECO:0007669"/>
    <property type="project" value="UniProtKB-KW"/>
</dbReference>
<dbReference type="SUPFAM" id="SSF51182">
    <property type="entry name" value="RmlC-like cupins"/>
    <property type="match status" value="1"/>
</dbReference>
<gene>
    <name evidence="2" type="ORF">AWY79_12530</name>
    <name evidence="3" type="ORF">EDC59_10931</name>
</gene>
<reference evidence="3 5" key="2">
    <citation type="submission" date="2019-03" db="EMBL/GenBank/DDBJ databases">
        <title>Genomic Encyclopedia of Type Strains, Phase IV (KMG-IV): sequencing the most valuable type-strain genomes for metagenomic binning, comparative biology and taxonomic classification.</title>
        <authorList>
            <person name="Goeker M."/>
        </authorList>
    </citation>
    <scope>NUCLEOTIDE SEQUENCE [LARGE SCALE GENOMIC DNA]</scope>
    <source>
        <strain evidence="3 5">DSM 101483</strain>
    </source>
</reference>
<dbReference type="RefSeq" id="WP_066804426.1">
    <property type="nucleotide sequence ID" value="NZ_CP014206.1"/>
</dbReference>
<keyword evidence="3" id="KW-0560">Oxidoreductase</keyword>
<feature type="domain" description="Cupin type-2" evidence="1">
    <location>
        <begin position="34"/>
        <end position="99"/>
    </location>
</feature>
<dbReference type="OrthoDB" id="9796319at2"/>
<dbReference type="EMBL" id="CP014206">
    <property type="protein sequence ID" value="AMK11880.1"/>
    <property type="molecule type" value="Genomic_DNA"/>
</dbReference>
<dbReference type="InterPro" id="IPR011051">
    <property type="entry name" value="RmlC_Cupin_sf"/>
</dbReference>
<dbReference type="Pfam" id="PF07883">
    <property type="entry name" value="Cupin_2"/>
    <property type="match status" value="1"/>
</dbReference>
<organism evidence="3 5">
    <name type="scientific">Pseudodesulfovibrio indicus</name>
    <dbReference type="NCBI Taxonomy" id="1716143"/>
    <lineage>
        <taxon>Bacteria</taxon>
        <taxon>Pseudomonadati</taxon>
        <taxon>Thermodesulfobacteriota</taxon>
        <taxon>Desulfovibrionia</taxon>
        <taxon>Desulfovibrionales</taxon>
        <taxon>Desulfovibrionaceae</taxon>
    </lineage>
</organism>
<dbReference type="InterPro" id="IPR014710">
    <property type="entry name" value="RmlC-like_jellyroll"/>
</dbReference>
<keyword evidence="4" id="KW-1185">Reference proteome</keyword>
<dbReference type="Proteomes" id="UP000055611">
    <property type="component" value="Chromosome"/>
</dbReference>